<dbReference type="GO" id="GO:0004756">
    <property type="term" value="F:selenide, water dikinase activity"/>
    <property type="evidence" value="ECO:0007669"/>
    <property type="project" value="UniProtKB-EC"/>
</dbReference>
<keyword evidence="4" id="KW-0418">Kinase</keyword>
<dbReference type="PANTHER" id="PTHR10256:SF0">
    <property type="entry name" value="INACTIVE SELENIDE, WATER DIKINASE-LIKE PROTEIN-RELATED"/>
    <property type="match status" value="1"/>
</dbReference>
<keyword evidence="2" id="KW-0067">ATP-binding</keyword>
<dbReference type="SUPFAM" id="SSF56042">
    <property type="entry name" value="PurM C-terminal domain-like"/>
    <property type="match status" value="1"/>
</dbReference>
<evidence type="ECO:0000259" key="3">
    <source>
        <dbReference type="Pfam" id="PF02769"/>
    </source>
</evidence>
<dbReference type="InterPro" id="IPR010918">
    <property type="entry name" value="PurM-like_C_dom"/>
</dbReference>
<accession>A0A1W1DMS2</accession>
<keyword evidence="1" id="KW-0547">Nucleotide-binding</keyword>
<evidence type="ECO:0000256" key="1">
    <source>
        <dbReference type="ARBA" id="ARBA00022741"/>
    </source>
</evidence>
<proteinExistence type="predicted"/>
<evidence type="ECO:0000256" key="2">
    <source>
        <dbReference type="ARBA" id="ARBA00022840"/>
    </source>
</evidence>
<protein>
    <submittedName>
        <fullName evidence="4">Selenide,water dikinase</fullName>
        <ecNumber evidence="4">2.7.9.3</ecNumber>
    </submittedName>
</protein>
<dbReference type="GO" id="GO:0016260">
    <property type="term" value="P:selenocysteine biosynthetic process"/>
    <property type="evidence" value="ECO:0007669"/>
    <property type="project" value="TreeGrafter"/>
</dbReference>
<feature type="domain" description="PurM-like C-terminal" evidence="3">
    <location>
        <begin position="9"/>
        <end position="136"/>
    </location>
</feature>
<dbReference type="GO" id="GO:0005524">
    <property type="term" value="F:ATP binding"/>
    <property type="evidence" value="ECO:0007669"/>
    <property type="project" value="UniProtKB-KW"/>
</dbReference>
<dbReference type="FunFam" id="3.90.650.10:FF:000004">
    <property type="entry name" value="Selenide, water dikinase"/>
    <property type="match status" value="1"/>
</dbReference>
<gene>
    <name evidence="4" type="ORF">MNB_SUP05-12-1275</name>
</gene>
<evidence type="ECO:0000313" key="4">
    <source>
        <dbReference type="EMBL" id="SFV82587.1"/>
    </source>
</evidence>
<dbReference type="PANTHER" id="PTHR10256">
    <property type="entry name" value="SELENIDE, WATER DIKINASE"/>
    <property type="match status" value="1"/>
</dbReference>
<dbReference type="InterPro" id="IPR004536">
    <property type="entry name" value="SPS/SelD"/>
</dbReference>
<dbReference type="EMBL" id="FPHT01000253">
    <property type="protein sequence ID" value="SFV82587.1"/>
    <property type="molecule type" value="Genomic_DNA"/>
</dbReference>
<dbReference type="GO" id="GO:0005737">
    <property type="term" value="C:cytoplasm"/>
    <property type="evidence" value="ECO:0007669"/>
    <property type="project" value="TreeGrafter"/>
</dbReference>
<reference evidence="4" key="1">
    <citation type="submission" date="2016-10" db="EMBL/GenBank/DDBJ databases">
        <authorList>
            <person name="de Groot N.N."/>
        </authorList>
    </citation>
    <scope>NUCLEOTIDE SEQUENCE</scope>
</reference>
<organism evidence="4">
    <name type="scientific">hydrothermal vent metagenome</name>
    <dbReference type="NCBI Taxonomy" id="652676"/>
    <lineage>
        <taxon>unclassified sequences</taxon>
        <taxon>metagenomes</taxon>
        <taxon>ecological metagenomes</taxon>
    </lineage>
</organism>
<dbReference type="AlphaFoldDB" id="A0A1W1DMS2"/>
<dbReference type="InterPro" id="IPR036676">
    <property type="entry name" value="PurM-like_C_sf"/>
</dbReference>
<name>A0A1W1DMS2_9ZZZZ</name>
<dbReference type="Pfam" id="PF02769">
    <property type="entry name" value="AIRS_C"/>
    <property type="match status" value="1"/>
</dbReference>
<sequence>MCQLNDIGCKLATIDGINAITDVTGFGLGGHLSEVCLGSNVAAVIDYNKVPILPNIKDYLANGCSPGGAQRNFDSYGHNLSPMSSEVQSIICDPQTSGGLLIMVSSAAKNEFDQMMQNAGFELEAIGEIVKPDSKSALVQINV</sequence>
<dbReference type="Gene3D" id="3.90.650.10">
    <property type="entry name" value="PurM-like C-terminal domain"/>
    <property type="match status" value="1"/>
</dbReference>
<keyword evidence="4" id="KW-0808">Transferase</keyword>
<dbReference type="EC" id="2.7.9.3" evidence="4"/>